<evidence type="ECO:0000256" key="3">
    <source>
        <dbReference type="ARBA" id="ARBA00022884"/>
    </source>
</evidence>
<dbReference type="RefSeq" id="WP_270055989.1">
    <property type="nucleotide sequence ID" value="NZ_CP115149.1"/>
</dbReference>
<dbReference type="InterPro" id="IPR006027">
    <property type="entry name" value="NusB_RsmB_TIM44"/>
</dbReference>
<dbReference type="InterPro" id="IPR011605">
    <property type="entry name" value="NusB_fam"/>
</dbReference>
<feature type="region of interest" description="Disordered" evidence="7">
    <location>
        <begin position="22"/>
        <end position="47"/>
    </location>
</feature>
<keyword evidence="5 6" id="KW-0804">Transcription</keyword>
<reference evidence="9 10" key="1">
    <citation type="journal article" date="2023" name="ISME J.">
        <title>Thermophilic Dehalococcoidia with unusual traits shed light on an unexpected past.</title>
        <authorList>
            <person name="Palmer M."/>
            <person name="Covington J.K."/>
            <person name="Zhou E.M."/>
            <person name="Thomas S.C."/>
            <person name="Habib N."/>
            <person name="Seymour C.O."/>
            <person name="Lai D."/>
            <person name="Johnston J."/>
            <person name="Hashimi A."/>
            <person name="Jiao J.Y."/>
            <person name="Muok A.R."/>
            <person name="Liu L."/>
            <person name="Xian W.D."/>
            <person name="Zhi X.Y."/>
            <person name="Li M.M."/>
            <person name="Silva L.P."/>
            <person name="Bowen B.P."/>
            <person name="Louie K."/>
            <person name="Briegel A."/>
            <person name="Pett-Ridge J."/>
            <person name="Weber P.K."/>
            <person name="Tocheva E.I."/>
            <person name="Woyke T."/>
            <person name="Northen T.R."/>
            <person name="Mayali X."/>
            <person name="Li W.J."/>
            <person name="Hedlund B.P."/>
        </authorList>
    </citation>
    <scope>NUCLEOTIDE SEQUENCE [LARGE SCALE GENOMIC DNA]</scope>
    <source>
        <strain evidence="9 10">YIM 72310</strain>
    </source>
</reference>
<evidence type="ECO:0000256" key="4">
    <source>
        <dbReference type="ARBA" id="ARBA00023015"/>
    </source>
</evidence>
<feature type="compositionally biased region" description="Polar residues" evidence="7">
    <location>
        <begin position="160"/>
        <end position="171"/>
    </location>
</feature>
<evidence type="ECO:0000313" key="9">
    <source>
        <dbReference type="EMBL" id="WBL35463.1"/>
    </source>
</evidence>
<comment type="similarity">
    <text evidence="1 6">Belongs to the NusB family.</text>
</comment>
<dbReference type="InterPro" id="IPR035926">
    <property type="entry name" value="NusB-like_sf"/>
</dbReference>
<evidence type="ECO:0000259" key="8">
    <source>
        <dbReference type="Pfam" id="PF01029"/>
    </source>
</evidence>
<organism evidence="9 10">
    <name type="scientific">Tepidiforma flava</name>
    <dbReference type="NCBI Taxonomy" id="3004094"/>
    <lineage>
        <taxon>Bacteria</taxon>
        <taxon>Bacillati</taxon>
        <taxon>Chloroflexota</taxon>
        <taxon>Tepidiformia</taxon>
        <taxon>Tepidiformales</taxon>
        <taxon>Tepidiformaceae</taxon>
        <taxon>Tepidiforma</taxon>
    </lineage>
</organism>
<keyword evidence="3 6" id="KW-0694">RNA-binding</keyword>
<feature type="domain" description="NusB/RsmB/TIM44" evidence="8">
    <location>
        <begin position="10"/>
        <end position="139"/>
    </location>
</feature>
<dbReference type="Proteomes" id="UP001212803">
    <property type="component" value="Chromosome"/>
</dbReference>
<dbReference type="Pfam" id="PF01029">
    <property type="entry name" value="NusB"/>
    <property type="match status" value="1"/>
</dbReference>
<proteinExistence type="inferred from homology"/>
<evidence type="ECO:0000256" key="5">
    <source>
        <dbReference type="ARBA" id="ARBA00023163"/>
    </source>
</evidence>
<evidence type="ECO:0000256" key="7">
    <source>
        <dbReference type="SAM" id="MobiDB-lite"/>
    </source>
</evidence>
<evidence type="ECO:0000256" key="2">
    <source>
        <dbReference type="ARBA" id="ARBA00022814"/>
    </source>
</evidence>
<keyword evidence="2 6" id="KW-0889">Transcription antitermination</keyword>
<accession>A0ABY7M765</accession>
<dbReference type="PANTHER" id="PTHR11078:SF3">
    <property type="entry name" value="ANTITERMINATION NUSB DOMAIN-CONTAINING PROTEIN"/>
    <property type="match status" value="1"/>
</dbReference>
<evidence type="ECO:0000256" key="6">
    <source>
        <dbReference type="HAMAP-Rule" id="MF_00073"/>
    </source>
</evidence>
<dbReference type="NCBIfam" id="TIGR01951">
    <property type="entry name" value="nusB"/>
    <property type="match status" value="1"/>
</dbReference>
<feature type="compositionally biased region" description="Basic and acidic residues" evidence="7">
    <location>
        <begin position="36"/>
        <end position="47"/>
    </location>
</feature>
<gene>
    <name evidence="6 9" type="primary">nusB</name>
    <name evidence="9" type="ORF">O0235_11840</name>
</gene>
<evidence type="ECO:0000256" key="1">
    <source>
        <dbReference type="ARBA" id="ARBA00005952"/>
    </source>
</evidence>
<evidence type="ECO:0000313" key="10">
    <source>
        <dbReference type="Proteomes" id="UP001212803"/>
    </source>
</evidence>
<dbReference type="Gene3D" id="1.10.940.10">
    <property type="entry name" value="NusB-like"/>
    <property type="match status" value="1"/>
</dbReference>
<dbReference type="HAMAP" id="MF_00073">
    <property type="entry name" value="NusB"/>
    <property type="match status" value="1"/>
</dbReference>
<feature type="compositionally biased region" description="Basic and acidic residues" evidence="7">
    <location>
        <begin position="141"/>
        <end position="158"/>
    </location>
</feature>
<keyword evidence="10" id="KW-1185">Reference proteome</keyword>
<feature type="region of interest" description="Disordered" evidence="7">
    <location>
        <begin position="141"/>
        <end position="171"/>
    </location>
</feature>
<keyword evidence="4 6" id="KW-0805">Transcription regulation</keyword>
<sequence>MTAVSPHRVIRQLTLEALYEGETSGHPPEAAFRRRLREEREKRPALRGEEWERRGLAAIAGVQAMRPELDRQIQAAAPKYPVSTLAIVDRNILRLAIWELVSDDAAPVAAVINEAVELAHRYGGDTSPSFVNGVLRTISERLRGRAESPDRGGEEAAGRESSTTTDPTQQS</sequence>
<dbReference type="PANTHER" id="PTHR11078">
    <property type="entry name" value="N UTILIZATION SUBSTANCE PROTEIN B-RELATED"/>
    <property type="match status" value="1"/>
</dbReference>
<comment type="function">
    <text evidence="6">Involved in transcription antitermination. Required for transcription of ribosomal RNA (rRNA) genes. Binds specifically to the boxA antiterminator sequence of the ribosomal RNA (rrn) operons.</text>
</comment>
<name>A0ABY7M765_9CHLR</name>
<dbReference type="SUPFAM" id="SSF48013">
    <property type="entry name" value="NusB-like"/>
    <property type="match status" value="1"/>
</dbReference>
<protein>
    <recommendedName>
        <fullName evidence="6">Transcription antitermination protein NusB</fullName>
    </recommendedName>
    <alternativeName>
        <fullName evidence="6">Antitermination factor NusB</fullName>
    </alternativeName>
</protein>
<dbReference type="EMBL" id="CP115149">
    <property type="protein sequence ID" value="WBL35463.1"/>
    <property type="molecule type" value="Genomic_DNA"/>
</dbReference>